<evidence type="ECO:0000256" key="4">
    <source>
        <dbReference type="ARBA" id="ARBA00022741"/>
    </source>
</evidence>
<dbReference type="InterPro" id="IPR027417">
    <property type="entry name" value="P-loop_NTPase"/>
</dbReference>
<dbReference type="Proteomes" id="UP001652662">
    <property type="component" value="Chromosome 5"/>
</dbReference>
<feature type="compositionally biased region" description="Low complexity" evidence="10">
    <location>
        <begin position="191"/>
        <end position="208"/>
    </location>
</feature>
<evidence type="ECO:0000256" key="5">
    <source>
        <dbReference type="ARBA" id="ARBA00022771"/>
    </source>
</evidence>
<keyword evidence="5 9" id="KW-0863">Zinc-finger</keyword>
<dbReference type="PROSITE" id="PS50003">
    <property type="entry name" value="PH_DOMAIN"/>
    <property type="match status" value="1"/>
</dbReference>
<evidence type="ECO:0000259" key="12">
    <source>
        <dbReference type="PROSITE" id="PS50115"/>
    </source>
</evidence>
<dbReference type="PROSITE" id="PS50088">
    <property type="entry name" value="ANK_REPEAT"/>
    <property type="match status" value="1"/>
</dbReference>
<dbReference type="Gene3D" id="2.30.29.30">
    <property type="entry name" value="Pleckstrin-homology domain (PH domain)/Phosphotyrosine-binding domain (PTB)"/>
    <property type="match status" value="2"/>
</dbReference>
<dbReference type="Pfam" id="PF00169">
    <property type="entry name" value="PH"/>
    <property type="match status" value="1"/>
</dbReference>
<dbReference type="SMART" id="SM00175">
    <property type="entry name" value="RAB"/>
    <property type="match status" value="1"/>
</dbReference>
<evidence type="ECO:0000313" key="13">
    <source>
        <dbReference type="Proteomes" id="UP001652662"/>
    </source>
</evidence>
<feature type="compositionally biased region" description="Low complexity" evidence="10">
    <location>
        <begin position="554"/>
        <end position="568"/>
    </location>
</feature>
<dbReference type="SUPFAM" id="SSF52540">
    <property type="entry name" value="P-loop containing nucleoside triphosphate hydrolases"/>
    <property type="match status" value="1"/>
</dbReference>
<evidence type="ECO:0000259" key="11">
    <source>
        <dbReference type="PROSITE" id="PS50003"/>
    </source>
</evidence>
<evidence type="ECO:0000256" key="10">
    <source>
        <dbReference type="SAM" id="MobiDB-lite"/>
    </source>
</evidence>
<proteinExistence type="inferred from homology"/>
<keyword evidence="6" id="KW-0862">Zinc</keyword>
<dbReference type="PANTHER" id="PTHR45819">
    <property type="entry name" value="CENTAURIN-GAMMA-1A"/>
    <property type="match status" value="1"/>
</dbReference>
<feature type="compositionally biased region" description="Low complexity" evidence="10">
    <location>
        <begin position="730"/>
        <end position="740"/>
    </location>
</feature>
<keyword evidence="2" id="KW-0343">GTPase activation</keyword>
<evidence type="ECO:0000256" key="1">
    <source>
        <dbReference type="ARBA" id="ARBA00005430"/>
    </source>
</evidence>
<dbReference type="InterPro" id="IPR051282">
    <property type="entry name" value="Arf-GAP_GTPase_ANK_PH"/>
</dbReference>
<feature type="compositionally biased region" description="Basic and acidic residues" evidence="10">
    <location>
        <begin position="83"/>
        <end position="94"/>
    </location>
</feature>
<dbReference type="RefSeq" id="XP_070474756.1">
    <property type="nucleotide sequence ID" value="XM_070618655.1"/>
</dbReference>
<feature type="domain" description="Arf-GAP" evidence="12">
    <location>
        <begin position="861"/>
        <end position="981"/>
    </location>
</feature>
<comment type="similarity">
    <text evidence="1">Belongs to the centaurin gamma-like family.</text>
</comment>
<feature type="compositionally biased region" description="Basic and acidic residues" evidence="10">
    <location>
        <begin position="601"/>
        <end position="616"/>
    </location>
</feature>
<keyword evidence="4" id="KW-0547">Nucleotide-binding</keyword>
<evidence type="ECO:0000256" key="7">
    <source>
        <dbReference type="ARBA" id="ARBA00023043"/>
    </source>
</evidence>
<evidence type="ECO:0000256" key="3">
    <source>
        <dbReference type="ARBA" id="ARBA00022723"/>
    </source>
</evidence>
<feature type="compositionally biased region" description="Basic residues" evidence="10">
    <location>
        <begin position="750"/>
        <end position="760"/>
    </location>
</feature>
<feature type="compositionally biased region" description="Acidic residues" evidence="10">
    <location>
        <begin position="72"/>
        <end position="82"/>
    </location>
</feature>
<evidence type="ECO:0000256" key="6">
    <source>
        <dbReference type="ARBA" id="ARBA00022833"/>
    </source>
</evidence>
<dbReference type="CDD" id="cd01250">
    <property type="entry name" value="PH_AGAP"/>
    <property type="match status" value="1"/>
</dbReference>
<evidence type="ECO:0000256" key="9">
    <source>
        <dbReference type="PROSITE-ProRule" id="PRU00288"/>
    </source>
</evidence>
<dbReference type="InterPro" id="IPR037278">
    <property type="entry name" value="ARFGAP/RecO"/>
</dbReference>
<dbReference type="PROSITE" id="PS50297">
    <property type="entry name" value="ANK_REP_REGION"/>
    <property type="match status" value="1"/>
</dbReference>
<dbReference type="Gene3D" id="1.25.40.20">
    <property type="entry name" value="Ankyrin repeat-containing domain"/>
    <property type="match status" value="1"/>
</dbReference>
<dbReference type="Gene3D" id="3.40.50.300">
    <property type="entry name" value="P-loop containing nucleotide triphosphate hydrolases"/>
    <property type="match status" value="1"/>
</dbReference>
<dbReference type="SUPFAM" id="SSF48403">
    <property type="entry name" value="Ankyrin repeat"/>
    <property type="match status" value="1"/>
</dbReference>
<feature type="compositionally biased region" description="Polar residues" evidence="10">
    <location>
        <begin position="701"/>
        <end position="722"/>
    </location>
</feature>
<feature type="repeat" description="ANK" evidence="8">
    <location>
        <begin position="1020"/>
        <end position="1052"/>
    </location>
</feature>
<dbReference type="InterPro" id="IPR001806">
    <property type="entry name" value="Small_GTPase"/>
</dbReference>
<dbReference type="PANTHER" id="PTHR45819:SF1">
    <property type="entry name" value="ARF-GAP WITH GTPASE, ANK REPEAT AND PH DOMAIN-CONTAINING PROTEIN 1"/>
    <property type="match status" value="1"/>
</dbReference>
<evidence type="ECO:0000256" key="8">
    <source>
        <dbReference type="PROSITE-ProRule" id="PRU00023"/>
    </source>
</evidence>
<feature type="region of interest" description="Disordered" evidence="10">
    <location>
        <begin position="1"/>
        <end position="220"/>
    </location>
</feature>
<dbReference type="Pfam" id="PF12796">
    <property type="entry name" value="Ank_2"/>
    <property type="match status" value="1"/>
</dbReference>
<dbReference type="InterPro" id="IPR002110">
    <property type="entry name" value="Ankyrin_rpt"/>
</dbReference>
<feature type="region of interest" description="Disordered" evidence="10">
    <location>
        <begin position="286"/>
        <end position="328"/>
    </location>
</feature>
<dbReference type="PROSITE" id="PS50115">
    <property type="entry name" value="ARFGAP"/>
    <property type="match status" value="1"/>
</dbReference>
<dbReference type="CDD" id="cd04103">
    <property type="entry name" value="Centaurin_gamma"/>
    <property type="match status" value="1"/>
</dbReference>
<dbReference type="PROSITE" id="PS51419">
    <property type="entry name" value="RAB"/>
    <property type="match status" value="1"/>
</dbReference>
<dbReference type="Pfam" id="PF00071">
    <property type="entry name" value="Ras"/>
    <property type="match status" value="1"/>
</dbReference>
<dbReference type="InterPro" id="IPR036770">
    <property type="entry name" value="Ankyrin_rpt-contain_sf"/>
</dbReference>
<name>A0ABM4PC37_EQUPR</name>
<gene>
    <name evidence="14" type="primary">AGAP1</name>
</gene>
<evidence type="ECO:0000313" key="14">
    <source>
        <dbReference type="RefSeq" id="XP_070474756.1"/>
    </source>
</evidence>
<dbReference type="Gene3D" id="1.10.220.150">
    <property type="entry name" value="Arf GTPase activating protein"/>
    <property type="match status" value="1"/>
</dbReference>
<dbReference type="PROSITE" id="PS51421">
    <property type="entry name" value="RAS"/>
    <property type="match status" value="1"/>
</dbReference>
<dbReference type="InterPro" id="IPR001849">
    <property type="entry name" value="PH_domain"/>
</dbReference>
<keyword evidence="7 8" id="KW-0040">ANK repeat</keyword>
<sequence length="1109" mass="120888">MYLLDGSGEPASPPADAMPRGTPPRKTVYRISVTMVRKEQLTAPGPGGPDSRPARRPRPARSPDAPGRLVEEAEEAAGAEDPEGCRPRAWDFRTFRTRSTGQLELGRLRPCARGHGPADLAGSPPAMEEGPGSPAPCSPDVEGARAAPLRRSLSFRHWSGPEAPQGRALGRRRRHSSSGSLAWAPCEEVAAGETAAAPGATLEPAAAAQPSSEKRNTLDVGEVLSKNDALSDLERWERSKSKNRTLDNSDLQRLERARAAAAGPGAASEHRLLRFFSGIFARRDGAPGGGPSLRSGAGSRPRGYFSSLRRAPADAHSSSAESIDGSPRRDAFVNSQEWTLSRSVPELKVGIVGNLASGKSALVHRYLTGTYVQEESPEDMDAGGRFKKEIVVDGQSYLLLIRDEGGPPEAQFAMWVDAVIFVFSLEDEISFQTVYHYYSRMANYRNTSEIPLVLVGTQDAISSTNPRVIDDARARKLSSDLKRCTYYETCATYGLNVERVFQDVAQKIVATRKKQQLSIGPCKSLPNSPSHSSVCSAQVSAVHISQTSNGGGSLSDYSSSVPSTPSTSQKELRIDVPPTANTPTPVRKQSKRRSNLFTSRKGSDPDKEKKGLESRADSIGSGRAIPIKQGMLLKRSGKSLNKEWKKKYVTLCDNGVLTYHPSLHDYMQNVHGKEIDLLRTTVKVPGKRPPRATSACAPISSPKTNGLSKDMSSLHISPNSDTGLGDSVCSSPSISSTTSPKLDPPPSPHANRKKHRRKKSTSNFKADGLSGTAEAKRKAWKLNRVGSLRNIYSSSSTNTEEQEENFEFIIVSLTGQTWHFEATTYEERDAWVQAIESQILASLQSCESSKNKSRLTSQSEAMALQSIRNIRGNSHCVDCETQNPNWASLNLGALMCIECSGIHRNLGTHLSRVRSLDLDDWPIELIKVMSSIGNELANSVWEESSQGRTKPSLDSTREEKERWIRAKYEQKLFLAPLPCTELSLGQHLLRATADEDLRAVILLLAHGSRDEVNETCGEGDGRTALHLACRKGNVVLAQLLIWYGVDVMARDAHGNTALAYARQASSQECIDVLLQYGCPDERFVLMATPNLSRKNNNRNNSSGRVPTII</sequence>
<dbReference type="Pfam" id="PF01412">
    <property type="entry name" value="ArfGap"/>
    <property type="match status" value="1"/>
</dbReference>
<dbReference type="SMART" id="SM00233">
    <property type="entry name" value="PH"/>
    <property type="match status" value="1"/>
</dbReference>
<feature type="region of interest" description="Disordered" evidence="10">
    <location>
        <begin position="684"/>
        <end position="770"/>
    </location>
</feature>
<dbReference type="SMART" id="SM00248">
    <property type="entry name" value="ANK"/>
    <property type="match status" value="2"/>
</dbReference>
<keyword evidence="13" id="KW-1185">Reference proteome</keyword>
<dbReference type="InterPro" id="IPR001164">
    <property type="entry name" value="ArfGAP_dom"/>
</dbReference>
<dbReference type="SUPFAM" id="SSF50729">
    <property type="entry name" value="PH domain-like"/>
    <property type="match status" value="1"/>
</dbReference>
<organism evidence="13 14">
    <name type="scientific">Equus przewalskii</name>
    <name type="common">Przewalski's horse</name>
    <name type="synonym">Equus caballus przewalskii</name>
    <dbReference type="NCBI Taxonomy" id="9798"/>
    <lineage>
        <taxon>Eukaryota</taxon>
        <taxon>Metazoa</taxon>
        <taxon>Chordata</taxon>
        <taxon>Craniata</taxon>
        <taxon>Vertebrata</taxon>
        <taxon>Euteleostomi</taxon>
        <taxon>Mammalia</taxon>
        <taxon>Eutheria</taxon>
        <taxon>Laurasiatheria</taxon>
        <taxon>Perissodactyla</taxon>
        <taxon>Equidae</taxon>
        <taxon>Equus</taxon>
    </lineage>
</organism>
<reference evidence="14" key="1">
    <citation type="submission" date="2025-08" db="UniProtKB">
        <authorList>
            <consortium name="RefSeq"/>
        </authorList>
    </citation>
    <scope>IDENTIFICATION</scope>
    <source>
        <tissue evidence="14">Blood</tissue>
    </source>
</reference>
<accession>A0ABM4PC37</accession>
<dbReference type="SMART" id="SM00105">
    <property type="entry name" value="ArfGap"/>
    <property type="match status" value="1"/>
</dbReference>
<dbReference type="SUPFAM" id="SSF57863">
    <property type="entry name" value="ArfGap/RecO-like zinc finger"/>
    <property type="match status" value="1"/>
</dbReference>
<feature type="domain" description="PH" evidence="11">
    <location>
        <begin position="625"/>
        <end position="840"/>
    </location>
</feature>
<dbReference type="CDD" id="cd08853">
    <property type="entry name" value="ArfGap_AGAP2"/>
    <property type="match status" value="1"/>
</dbReference>
<feature type="region of interest" description="Disordered" evidence="10">
    <location>
        <begin position="546"/>
        <end position="621"/>
    </location>
</feature>
<dbReference type="PRINTS" id="PR00405">
    <property type="entry name" value="REVINTRACTNG"/>
</dbReference>
<dbReference type="SMART" id="SM00173">
    <property type="entry name" value="RAS"/>
    <property type="match status" value="1"/>
</dbReference>
<evidence type="ECO:0000256" key="2">
    <source>
        <dbReference type="ARBA" id="ARBA00022468"/>
    </source>
</evidence>
<protein>
    <submittedName>
        <fullName evidence="14">Arf-GAP with GTPase, ANK repeat and PH domain-containing protein 1 isoform X4</fullName>
    </submittedName>
</protein>
<dbReference type="InterPro" id="IPR038508">
    <property type="entry name" value="ArfGAP_dom_sf"/>
</dbReference>
<keyword evidence="3" id="KW-0479">Metal-binding</keyword>
<dbReference type="InterPro" id="IPR011993">
    <property type="entry name" value="PH-like_dom_sf"/>
</dbReference>
<dbReference type="GeneID" id="103540836"/>